<dbReference type="InterPro" id="IPR036291">
    <property type="entry name" value="NAD(P)-bd_dom_sf"/>
</dbReference>
<dbReference type="PANTHER" id="PTHR14097">
    <property type="entry name" value="OXIDOREDUCTASE HTATIP2"/>
    <property type="match status" value="1"/>
</dbReference>
<dbReference type="Gene3D" id="3.40.50.720">
    <property type="entry name" value="NAD(P)-binding Rossmann-like Domain"/>
    <property type="match status" value="1"/>
</dbReference>
<evidence type="ECO:0008006" key="3">
    <source>
        <dbReference type="Google" id="ProtNLM"/>
    </source>
</evidence>
<sequence length="248" mass="27435">MKLIIVGSSGFVGKSLVRQAINSPAITSVVGLGRRETPVPEDLSNPADAAKLTSVVCDDFLNYSDDVKQKLSNADACIWLMAVTPRKSGAMPWDEVRKICLEYTIAGLETLSKLPRGNEAKPLRFLYVSGANTERDQTKKPWVMGDYCLMRGEVETRVLDFAKNSNGTIETCILKPGLIRDSQRGNMFINAFQNIATAFISLPIVYLDEVVATLLNQATKGFEKETLENSDIERIGKEELIEQEEALE</sequence>
<dbReference type="AlphaFoldDB" id="A0A6V8QP83"/>
<accession>A0A6V8QP83</accession>
<name>A0A6V8QP83_TRIAP</name>
<dbReference type="Proteomes" id="UP000517252">
    <property type="component" value="Unassembled WGS sequence"/>
</dbReference>
<protein>
    <recommendedName>
        <fullName evidence="3">NAD(P)-binding domain-containing protein</fullName>
    </recommendedName>
</protein>
<evidence type="ECO:0000313" key="2">
    <source>
        <dbReference type="Proteomes" id="UP000517252"/>
    </source>
</evidence>
<comment type="caution">
    <text evidence="1">The sequence shown here is derived from an EMBL/GenBank/DDBJ whole genome shotgun (WGS) entry which is preliminary data.</text>
</comment>
<reference evidence="1 2" key="1">
    <citation type="submission" date="2020-07" db="EMBL/GenBank/DDBJ databases">
        <title>Trichoderma asperellum IC-1 whole genome shotgun sequence.</title>
        <authorList>
            <person name="Kanamasa S."/>
            <person name="Takahashi H."/>
        </authorList>
    </citation>
    <scope>NUCLEOTIDE SEQUENCE [LARGE SCALE GENOMIC DNA]</scope>
    <source>
        <strain evidence="1 2">IC-1</strain>
    </source>
</reference>
<evidence type="ECO:0000313" key="1">
    <source>
        <dbReference type="EMBL" id="GFP52293.1"/>
    </source>
</evidence>
<dbReference type="PANTHER" id="PTHR14097:SF9">
    <property type="entry name" value="EPIMERASE, PUTATIVE (AFU_ORTHOLOGUE AFUA_8G07320)-RELATED"/>
    <property type="match status" value="1"/>
</dbReference>
<gene>
    <name evidence="1" type="ORF">TASIC1_0001044500</name>
</gene>
<proteinExistence type="predicted"/>
<dbReference type="SUPFAM" id="SSF51735">
    <property type="entry name" value="NAD(P)-binding Rossmann-fold domains"/>
    <property type="match status" value="1"/>
</dbReference>
<organism evidence="1 2">
    <name type="scientific">Trichoderma asperellum</name>
    <name type="common">Filamentous fungus</name>
    <dbReference type="NCBI Taxonomy" id="101201"/>
    <lineage>
        <taxon>Eukaryota</taxon>
        <taxon>Fungi</taxon>
        <taxon>Dikarya</taxon>
        <taxon>Ascomycota</taxon>
        <taxon>Pezizomycotina</taxon>
        <taxon>Sordariomycetes</taxon>
        <taxon>Hypocreomycetidae</taxon>
        <taxon>Hypocreales</taxon>
        <taxon>Hypocreaceae</taxon>
        <taxon>Trichoderma</taxon>
    </lineage>
</organism>
<dbReference type="OrthoDB" id="3535423at2759"/>
<dbReference type="EMBL" id="BLZH01000001">
    <property type="protein sequence ID" value="GFP52293.1"/>
    <property type="molecule type" value="Genomic_DNA"/>
</dbReference>